<feature type="non-terminal residue" evidence="4">
    <location>
        <position position="1"/>
    </location>
</feature>
<dbReference type="EMBL" id="LXQA010054148">
    <property type="protein sequence ID" value="MCI04048.1"/>
    <property type="molecule type" value="Genomic_DNA"/>
</dbReference>
<keyword evidence="5" id="KW-1185">Reference proteome</keyword>
<dbReference type="AlphaFoldDB" id="A0A392NW45"/>
<evidence type="ECO:0000313" key="4">
    <source>
        <dbReference type="EMBL" id="MCI04048.1"/>
    </source>
</evidence>
<dbReference type="PANTHER" id="PTHR30060">
    <property type="entry name" value="INNER MEMBRANE PROTEIN"/>
    <property type="match status" value="1"/>
</dbReference>
<dbReference type="Pfam" id="PF09745">
    <property type="entry name" value="NSRP1_N"/>
    <property type="match status" value="1"/>
</dbReference>
<evidence type="ECO:0000256" key="1">
    <source>
        <dbReference type="ARBA" id="ARBA00010126"/>
    </source>
</evidence>
<keyword evidence="2" id="KW-0175">Coiled coil</keyword>
<name>A0A392NW45_9FABA</name>
<evidence type="ECO:0000313" key="5">
    <source>
        <dbReference type="Proteomes" id="UP000265520"/>
    </source>
</evidence>
<dbReference type="InterPro" id="IPR018612">
    <property type="entry name" value="NSRP1_N"/>
</dbReference>
<organism evidence="4 5">
    <name type="scientific">Trifolium medium</name>
    <dbReference type="NCBI Taxonomy" id="97028"/>
    <lineage>
        <taxon>Eukaryota</taxon>
        <taxon>Viridiplantae</taxon>
        <taxon>Streptophyta</taxon>
        <taxon>Embryophyta</taxon>
        <taxon>Tracheophyta</taxon>
        <taxon>Spermatophyta</taxon>
        <taxon>Magnoliopsida</taxon>
        <taxon>eudicotyledons</taxon>
        <taxon>Gunneridae</taxon>
        <taxon>Pentapetalae</taxon>
        <taxon>rosids</taxon>
        <taxon>fabids</taxon>
        <taxon>Fabales</taxon>
        <taxon>Fabaceae</taxon>
        <taxon>Papilionoideae</taxon>
        <taxon>50 kb inversion clade</taxon>
        <taxon>NPAAA clade</taxon>
        <taxon>Hologalegina</taxon>
        <taxon>IRL clade</taxon>
        <taxon>Trifolieae</taxon>
        <taxon>Trifolium</taxon>
    </lineage>
</organism>
<evidence type="ECO:0000259" key="3">
    <source>
        <dbReference type="Pfam" id="PF09745"/>
    </source>
</evidence>
<sequence length="113" mass="13002">SLKCFSSFRTTQICFTFWSCYNIPLPFGFNEDDDNDVEREIAIQDSKTKSPKDVKEQQKKALNEYPTIFDYDGVYDKMKEKVAHPLIQDGEERGMVAALSNLIIDSLMTYVEG</sequence>
<evidence type="ECO:0000256" key="2">
    <source>
        <dbReference type="ARBA" id="ARBA00023054"/>
    </source>
</evidence>
<dbReference type="GO" id="GO:0000381">
    <property type="term" value="P:regulation of alternative mRNA splicing, via spliceosome"/>
    <property type="evidence" value="ECO:0007669"/>
    <property type="project" value="InterPro"/>
</dbReference>
<accession>A0A392NW45</accession>
<protein>
    <submittedName>
        <fullName evidence="4">Nuclear speckle splicing regulatory protein 1-like</fullName>
    </submittedName>
</protein>
<reference evidence="4 5" key="1">
    <citation type="journal article" date="2018" name="Front. Plant Sci.">
        <title>Red Clover (Trifolium pratense) and Zigzag Clover (T. medium) - A Picture of Genomic Similarities and Differences.</title>
        <authorList>
            <person name="Dluhosova J."/>
            <person name="Istvanek J."/>
            <person name="Nedelnik J."/>
            <person name="Repkova J."/>
        </authorList>
    </citation>
    <scope>NUCLEOTIDE SEQUENCE [LARGE SCALE GENOMIC DNA]</scope>
    <source>
        <strain evidence="5">cv. 10/8</strain>
        <tissue evidence="4">Leaf</tissue>
    </source>
</reference>
<proteinExistence type="inferred from homology"/>
<dbReference type="PANTHER" id="PTHR30060:SF0">
    <property type="entry name" value="COILED-COIL PROTEIN (DUF2040)-RELATED"/>
    <property type="match status" value="1"/>
</dbReference>
<comment type="similarity">
    <text evidence="1">Belongs to the NSRP1 family.</text>
</comment>
<feature type="domain" description="Nuclear speckle splicing regulatory protein 1 N-terminal" evidence="3">
    <location>
        <begin position="55"/>
        <end position="85"/>
    </location>
</feature>
<comment type="caution">
    <text evidence="4">The sequence shown here is derived from an EMBL/GenBank/DDBJ whole genome shotgun (WGS) entry which is preliminary data.</text>
</comment>
<dbReference type="Proteomes" id="UP000265520">
    <property type="component" value="Unassembled WGS sequence"/>
</dbReference>